<reference evidence="1" key="2">
    <citation type="submission" date="2021-09" db="EMBL/GenBank/DDBJ databases">
        <authorList>
            <person name="Gilroy R."/>
        </authorList>
    </citation>
    <scope>NUCLEOTIDE SEQUENCE</scope>
    <source>
        <strain evidence="1">316</strain>
    </source>
</reference>
<gene>
    <name evidence="1" type="ORF">K8W01_03155</name>
</gene>
<reference evidence="1" key="1">
    <citation type="journal article" date="2021" name="PeerJ">
        <title>Extensive microbial diversity within the chicken gut microbiome revealed by metagenomics and culture.</title>
        <authorList>
            <person name="Gilroy R."/>
            <person name="Ravi A."/>
            <person name="Getino M."/>
            <person name="Pursley I."/>
            <person name="Horton D.L."/>
            <person name="Alikhan N.F."/>
            <person name="Baker D."/>
            <person name="Gharbi K."/>
            <person name="Hall N."/>
            <person name="Watson M."/>
            <person name="Adriaenssens E.M."/>
            <person name="Foster-Nyarko E."/>
            <person name="Jarju S."/>
            <person name="Secka A."/>
            <person name="Antonio M."/>
            <person name="Oren A."/>
            <person name="Chaudhuri R.R."/>
            <person name="La Ragione R."/>
            <person name="Hildebrand F."/>
            <person name="Pallen M.J."/>
        </authorList>
    </citation>
    <scope>NUCLEOTIDE SEQUENCE</scope>
    <source>
        <strain evidence="1">316</strain>
    </source>
</reference>
<sequence length="80" mass="8639">MTHLISAQMSANQTIENDALLLSEDALDQVAGGDLFGVLHHTMGTVVGGILTVTGDRKNGMRLLTHQPQLLVKNVKELFN</sequence>
<protein>
    <submittedName>
        <fullName evidence="1">Uncharacterized protein</fullName>
    </submittedName>
</protein>
<accession>A0A921E0C0</accession>
<organism evidence="1 2">
    <name type="scientific">Methylorubrum populi</name>
    <dbReference type="NCBI Taxonomy" id="223967"/>
    <lineage>
        <taxon>Bacteria</taxon>
        <taxon>Pseudomonadati</taxon>
        <taxon>Pseudomonadota</taxon>
        <taxon>Alphaproteobacteria</taxon>
        <taxon>Hyphomicrobiales</taxon>
        <taxon>Methylobacteriaceae</taxon>
        <taxon>Methylorubrum</taxon>
    </lineage>
</organism>
<evidence type="ECO:0000313" key="2">
    <source>
        <dbReference type="Proteomes" id="UP000742631"/>
    </source>
</evidence>
<evidence type="ECO:0000313" key="1">
    <source>
        <dbReference type="EMBL" id="HJE22647.1"/>
    </source>
</evidence>
<dbReference type="AlphaFoldDB" id="A0A921E0C0"/>
<dbReference type="Proteomes" id="UP000742631">
    <property type="component" value="Unassembled WGS sequence"/>
</dbReference>
<proteinExistence type="predicted"/>
<name>A0A921E0C0_9HYPH</name>
<dbReference type="EMBL" id="DYYG01000011">
    <property type="protein sequence ID" value="HJE22647.1"/>
    <property type="molecule type" value="Genomic_DNA"/>
</dbReference>
<comment type="caution">
    <text evidence="1">The sequence shown here is derived from an EMBL/GenBank/DDBJ whole genome shotgun (WGS) entry which is preliminary data.</text>
</comment>